<dbReference type="EMBL" id="JAGTJJ010000019">
    <property type="protein sequence ID" value="MDC3984238.1"/>
    <property type="molecule type" value="Genomic_DNA"/>
</dbReference>
<protein>
    <submittedName>
        <fullName evidence="2">Uncharacterized protein</fullName>
    </submittedName>
</protein>
<dbReference type="Proteomes" id="UP001151081">
    <property type="component" value="Unassembled WGS sequence"/>
</dbReference>
<keyword evidence="3" id="KW-1185">Reference proteome</keyword>
<dbReference type="AlphaFoldDB" id="A0A9X3X8B2"/>
<comment type="caution">
    <text evidence="2">The sequence shown here is derived from an EMBL/GenBank/DDBJ whole genome shotgun (WGS) entry which is preliminary data.</text>
</comment>
<feature type="compositionally biased region" description="Basic and acidic residues" evidence="1">
    <location>
        <begin position="8"/>
        <end position="23"/>
    </location>
</feature>
<accession>A0A9X3X8B2</accession>
<evidence type="ECO:0000313" key="3">
    <source>
        <dbReference type="Proteomes" id="UP001151081"/>
    </source>
</evidence>
<sequence>MAESTDADEVKGEAGGEMSRRDVGGVVRGTGMVSATAVAALTLAGCTFGDEPMEAPPSSVINWPQDNCVPVECLRECCNGWHWSPTPLFHGGSVIAQECGTYQNRPEYLEYENLMREDWNQCIQEFAHFEGGLCTVIYPPDVIRKINPDGTREYSGLKLSVCPPRGQKAAHPLEGIEFTFQE</sequence>
<gene>
    <name evidence="2" type="ORF">KEG57_27265</name>
</gene>
<dbReference type="RefSeq" id="WP_272419154.1">
    <property type="nucleotide sequence ID" value="NZ_JAGTJJ010000019.1"/>
</dbReference>
<evidence type="ECO:0000256" key="1">
    <source>
        <dbReference type="SAM" id="MobiDB-lite"/>
    </source>
</evidence>
<feature type="region of interest" description="Disordered" evidence="1">
    <location>
        <begin position="1"/>
        <end position="23"/>
    </location>
</feature>
<proteinExistence type="predicted"/>
<reference evidence="2 3" key="1">
    <citation type="submission" date="2021-04" db="EMBL/GenBank/DDBJ databases">
        <title>Genome analysis of Polyangium sp.</title>
        <authorList>
            <person name="Li Y."/>
            <person name="Wang J."/>
        </authorList>
    </citation>
    <scope>NUCLEOTIDE SEQUENCE [LARGE SCALE GENOMIC DNA]</scope>
    <source>
        <strain evidence="2 3">SDU14</strain>
    </source>
</reference>
<evidence type="ECO:0000313" key="2">
    <source>
        <dbReference type="EMBL" id="MDC3984238.1"/>
    </source>
</evidence>
<organism evidence="2 3">
    <name type="scientific">Polyangium jinanense</name>
    <dbReference type="NCBI Taxonomy" id="2829994"/>
    <lineage>
        <taxon>Bacteria</taxon>
        <taxon>Pseudomonadati</taxon>
        <taxon>Myxococcota</taxon>
        <taxon>Polyangia</taxon>
        <taxon>Polyangiales</taxon>
        <taxon>Polyangiaceae</taxon>
        <taxon>Polyangium</taxon>
    </lineage>
</organism>
<name>A0A9X3X8B2_9BACT</name>